<reference evidence="14 15" key="1">
    <citation type="submission" date="2012-07" db="EMBL/GenBank/DDBJ databases">
        <title>The Genome Sequence of Facklamia ignava CCUG 37419.</title>
        <authorList>
            <consortium name="The Broad Institute Genome Sequencing Platform"/>
            <person name="Earl A."/>
            <person name="Ward D."/>
            <person name="Feldgarden M."/>
            <person name="Gevers D."/>
            <person name="Huys G."/>
            <person name="Walker B."/>
            <person name="Young S.K."/>
            <person name="Zeng Q."/>
            <person name="Gargeya S."/>
            <person name="Fitzgerald M."/>
            <person name="Haas B."/>
            <person name="Abouelleil A."/>
            <person name="Alvarado L."/>
            <person name="Arachchi H.M."/>
            <person name="Berlin A.M."/>
            <person name="Chapman S.B."/>
            <person name="Goldberg J."/>
            <person name="Griggs A."/>
            <person name="Gujja S."/>
            <person name="Hansen M."/>
            <person name="Howarth C."/>
            <person name="Imamovic A."/>
            <person name="Larimer J."/>
            <person name="McCowen C."/>
            <person name="Montmayeur A."/>
            <person name="Murphy C."/>
            <person name="Neiman D."/>
            <person name="Pearson M."/>
            <person name="Priest M."/>
            <person name="Roberts A."/>
            <person name="Saif S."/>
            <person name="Shea T."/>
            <person name="Sisk P."/>
            <person name="Sykes S."/>
            <person name="Wortman J."/>
            <person name="Nusbaum C."/>
            <person name="Birren B."/>
        </authorList>
    </citation>
    <scope>NUCLEOTIDE SEQUENCE [LARGE SCALE GENOMIC DNA]</scope>
    <source>
        <strain evidence="14 15">CCUG 37419</strain>
    </source>
</reference>
<evidence type="ECO:0000313" key="14">
    <source>
        <dbReference type="EMBL" id="EKB55762.1"/>
    </source>
</evidence>
<evidence type="ECO:0000256" key="1">
    <source>
        <dbReference type="ARBA" id="ARBA00002919"/>
    </source>
</evidence>
<dbReference type="Gene3D" id="3.40.50.720">
    <property type="entry name" value="NAD(P)-binding Rossmann-like Domain"/>
    <property type="match status" value="1"/>
</dbReference>
<organism evidence="14 15">
    <name type="scientific">Falseniella ignava CCUG 37419</name>
    <dbReference type="NCBI Taxonomy" id="883112"/>
    <lineage>
        <taxon>Bacteria</taxon>
        <taxon>Bacillati</taxon>
        <taxon>Bacillota</taxon>
        <taxon>Bacilli</taxon>
        <taxon>Lactobacillales</taxon>
        <taxon>Aerococcaceae</taxon>
        <taxon>Falseniella</taxon>
    </lineage>
</organism>
<dbReference type="GO" id="GO:0015940">
    <property type="term" value="P:pantothenate biosynthetic process"/>
    <property type="evidence" value="ECO:0007669"/>
    <property type="project" value="UniProtKB-UniPathway"/>
</dbReference>
<gene>
    <name evidence="14" type="ORF">HMPREF9707_00949</name>
</gene>
<dbReference type="GO" id="GO:0050661">
    <property type="term" value="F:NADP binding"/>
    <property type="evidence" value="ECO:0007669"/>
    <property type="project" value="TreeGrafter"/>
</dbReference>
<proteinExistence type="inferred from homology"/>
<dbReference type="Proteomes" id="UP000005147">
    <property type="component" value="Unassembled WGS sequence"/>
</dbReference>
<comment type="caution">
    <text evidence="14">The sequence shown here is derived from an EMBL/GenBank/DDBJ whole genome shotgun (WGS) entry which is preliminary data.</text>
</comment>
<protein>
    <recommendedName>
        <fullName evidence="5 11">2-dehydropantoate 2-reductase</fullName>
        <ecNumber evidence="4 11">1.1.1.169</ecNumber>
    </recommendedName>
    <alternativeName>
        <fullName evidence="9 11">Ketopantoate reductase</fullName>
    </alternativeName>
</protein>
<evidence type="ECO:0000259" key="12">
    <source>
        <dbReference type="Pfam" id="PF02558"/>
    </source>
</evidence>
<keyword evidence="15" id="KW-1185">Reference proteome</keyword>
<evidence type="ECO:0000256" key="3">
    <source>
        <dbReference type="ARBA" id="ARBA00007870"/>
    </source>
</evidence>
<dbReference type="EMBL" id="AGZE01000026">
    <property type="protein sequence ID" value="EKB55762.1"/>
    <property type="molecule type" value="Genomic_DNA"/>
</dbReference>
<dbReference type="InterPro" id="IPR036291">
    <property type="entry name" value="NAD(P)-bd_dom_sf"/>
</dbReference>
<dbReference type="PATRIC" id="fig|883112.3.peg.946"/>
<evidence type="ECO:0000256" key="7">
    <source>
        <dbReference type="ARBA" id="ARBA00022857"/>
    </source>
</evidence>
<comment type="catalytic activity">
    <reaction evidence="10 11">
        <text>(R)-pantoate + NADP(+) = 2-dehydropantoate + NADPH + H(+)</text>
        <dbReference type="Rhea" id="RHEA:16233"/>
        <dbReference type="ChEBI" id="CHEBI:11561"/>
        <dbReference type="ChEBI" id="CHEBI:15378"/>
        <dbReference type="ChEBI" id="CHEBI:15980"/>
        <dbReference type="ChEBI" id="CHEBI:57783"/>
        <dbReference type="ChEBI" id="CHEBI:58349"/>
        <dbReference type="EC" id="1.1.1.169"/>
    </reaction>
</comment>
<dbReference type="InterPro" id="IPR013752">
    <property type="entry name" value="KPA_reductase"/>
</dbReference>
<dbReference type="InterPro" id="IPR013328">
    <property type="entry name" value="6PGD_dom2"/>
</dbReference>
<evidence type="ECO:0000256" key="11">
    <source>
        <dbReference type="RuleBase" id="RU362068"/>
    </source>
</evidence>
<comment type="similarity">
    <text evidence="3 11">Belongs to the ketopantoate reductase family.</text>
</comment>
<dbReference type="NCBIfam" id="TIGR00745">
    <property type="entry name" value="apbA_panE"/>
    <property type="match status" value="1"/>
</dbReference>
<dbReference type="HOGENOM" id="CLU_031468_0_0_9"/>
<dbReference type="AlphaFoldDB" id="K1LUG8"/>
<comment type="function">
    <text evidence="1 11">Catalyzes the NADPH-dependent reduction of ketopantoate into pantoic acid.</text>
</comment>
<dbReference type="InterPro" id="IPR003710">
    <property type="entry name" value="ApbA"/>
</dbReference>
<dbReference type="InterPro" id="IPR013332">
    <property type="entry name" value="KPR_N"/>
</dbReference>
<evidence type="ECO:0000256" key="5">
    <source>
        <dbReference type="ARBA" id="ARBA00019465"/>
    </source>
</evidence>
<keyword evidence="6 11" id="KW-0566">Pantothenate biosynthesis</keyword>
<accession>K1LUG8</accession>
<dbReference type="Gene3D" id="1.10.1040.10">
    <property type="entry name" value="N-(1-d-carboxylethyl)-l-norvaline Dehydrogenase, domain 2"/>
    <property type="match status" value="1"/>
</dbReference>
<comment type="pathway">
    <text evidence="2 11">Cofactor biosynthesis; (R)-pantothenate biosynthesis; (R)-pantoate from 3-methyl-2-oxobutanoate: step 2/2.</text>
</comment>
<sequence length="312" mass="34431">MKIAIVGAGAMGALYGVVLQDKGHDVYLIDTDQAHVDAMNKNGVVFNHVIDHEVKTYPVKAFSDSKDIQEKIDLLIILVKGYVTDVAMEANKHLIDENTIVLTLQNGAGNIEKIEKYVPREQILAGTTSTAGFITEPGHIDHTGNGGTHIGEINGGRTERIEKIQELFVDPRLGESIVDENVMSLIWEKLIANSGINSVGSLTYLKNGEALDSDEKNWLFDRITEEALAVADKEGIKLSFNDSEGIKKVCRATAENRTSMMIDVLNKRKTEIDSINGEIVRQGRKHNIPTPINEALVNLVHLKEKSYLEFGE</sequence>
<dbReference type="PANTHER" id="PTHR43765:SF2">
    <property type="entry name" value="2-DEHYDROPANTOATE 2-REDUCTASE"/>
    <property type="match status" value="1"/>
</dbReference>
<dbReference type="Pfam" id="PF08546">
    <property type="entry name" value="ApbA_C"/>
    <property type="match status" value="1"/>
</dbReference>
<name>K1LUG8_9LACT</name>
<dbReference type="RefSeq" id="WP_006701596.1">
    <property type="nucleotide sequence ID" value="NZ_JH932301.1"/>
</dbReference>
<evidence type="ECO:0000256" key="8">
    <source>
        <dbReference type="ARBA" id="ARBA00023002"/>
    </source>
</evidence>
<dbReference type="SUPFAM" id="SSF51735">
    <property type="entry name" value="NAD(P)-binding Rossmann-fold domains"/>
    <property type="match status" value="1"/>
</dbReference>
<keyword evidence="7 11" id="KW-0521">NADP</keyword>
<dbReference type="GO" id="GO:0008677">
    <property type="term" value="F:2-dehydropantoate 2-reductase activity"/>
    <property type="evidence" value="ECO:0007669"/>
    <property type="project" value="UniProtKB-EC"/>
</dbReference>
<evidence type="ECO:0000256" key="2">
    <source>
        <dbReference type="ARBA" id="ARBA00004994"/>
    </source>
</evidence>
<feature type="domain" description="Ketopantoate reductase C-terminal" evidence="13">
    <location>
        <begin position="181"/>
        <end position="304"/>
    </location>
</feature>
<feature type="domain" description="Ketopantoate reductase N-terminal" evidence="12">
    <location>
        <begin position="3"/>
        <end position="154"/>
    </location>
</feature>
<keyword evidence="8 11" id="KW-0560">Oxidoreductase</keyword>
<dbReference type="InterPro" id="IPR008927">
    <property type="entry name" value="6-PGluconate_DH-like_C_sf"/>
</dbReference>
<evidence type="ECO:0000256" key="4">
    <source>
        <dbReference type="ARBA" id="ARBA00013014"/>
    </source>
</evidence>
<dbReference type="UniPathway" id="UPA00028">
    <property type="reaction ID" value="UER00004"/>
</dbReference>
<dbReference type="STRING" id="883112.HMPREF9707_00949"/>
<evidence type="ECO:0000259" key="13">
    <source>
        <dbReference type="Pfam" id="PF08546"/>
    </source>
</evidence>
<dbReference type="PANTHER" id="PTHR43765">
    <property type="entry name" value="2-DEHYDROPANTOATE 2-REDUCTASE-RELATED"/>
    <property type="match status" value="1"/>
</dbReference>
<evidence type="ECO:0000256" key="10">
    <source>
        <dbReference type="ARBA" id="ARBA00048793"/>
    </source>
</evidence>
<evidence type="ECO:0000313" key="15">
    <source>
        <dbReference type="Proteomes" id="UP000005147"/>
    </source>
</evidence>
<evidence type="ECO:0000256" key="9">
    <source>
        <dbReference type="ARBA" id="ARBA00032024"/>
    </source>
</evidence>
<dbReference type="EC" id="1.1.1.169" evidence="4 11"/>
<dbReference type="SUPFAM" id="SSF48179">
    <property type="entry name" value="6-phosphogluconate dehydrogenase C-terminal domain-like"/>
    <property type="match status" value="1"/>
</dbReference>
<dbReference type="GO" id="GO:0005737">
    <property type="term" value="C:cytoplasm"/>
    <property type="evidence" value="ECO:0007669"/>
    <property type="project" value="TreeGrafter"/>
</dbReference>
<dbReference type="InterPro" id="IPR050838">
    <property type="entry name" value="Ketopantoate_reductase"/>
</dbReference>
<evidence type="ECO:0000256" key="6">
    <source>
        <dbReference type="ARBA" id="ARBA00022655"/>
    </source>
</evidence>
<dbReference type="eggNOG" id="COG1893">
    <property type="taxonomic scope" value="Bacteria"/>
</dbReference>
<dbReference type="Pfam" id="PF02558">
    <property type="entry name" value="ApbA"/>
    <property type="match status" value="1"/>
</dbReference>